<dbReference type="InterPro" id="IPR029052">
    <property type="entry name" value="Metallo-depent_PP-like"/>
</dbReference>
<proteinExistence type="predicted"/>
<dbReference type="AlphaFoldDB" id="A0A8T4C794"/>
<evidence type="ECO:0000313" key="2">
    <source>
        <dbReference type="EMBL" id="MBM3282291.1"/>
    </source>
</evidence>
<feature type="domain" description="Calcineurin-like phosphoesterase" evidence="1">
    <location>
        <begin position="1"/>
        <end position="217"/>
    </location>
</feature>
<gene>
    <name evidence="2" type="ORF">FJY86_03045</name>
</gene>
<dbReference type="GO" id="GO:0016787">
    <property type="term" value="F:hydrolase activity"/>
    <property type="evidence" value="ECO:0007669"/>
    <property type="project" value="InterPro"/>
</dbReference>
<organism evidence="2 3">
    <name type="scientific">Candidatus Iainarchaeum sp</name>
    <dbReference type="NCBI Taxonomy" id="3101447"/>
    <lineage>
        <taxon>Archaea</taxon>
        <taxon>Candidatus Iainarchaeota</taxon>
        <taxon>Candidatus Iainarchaeia</taxon>
        <taxon>Candidatus Iainarchaeales</taxon>
        <taxon>Candidatus Iainarchaeaceae</taxon>
        <taxon>Candidatus Iainarchaeum</taxon>
    </lineage>
</organism>
<dbReference type="InterPro" id="IPR004843">
    <property type="entry name" value="Calcineurin-like_PHP"/>
</dbReference>
<dbReference type="Pfam" id="PF00149">
    <property type="entry name" value="Metallophos"/>
    <property type="match status" value="1"/>
</dbReference>
<dbReference type="InterPro" id="IPR050535">
    <property type="entry name" value="DNA_Repair-Maintenance_Comp"/>
</dbReference>
<accession>A0A8T4C794</accession>
<evidence type="ECO:0000313" key="3">
    <source>
        <dbReference type="Proteomes" id="UP000774699"/>
    </source>
</evidence>
<dbReference type="EMBL" id="VGJJ01000021">
    <property type="protein sequence ID" value="MBM3282291.1"/>
    <property type="molecule type" value="Genomic_DNA"/>
</dbReference>
<dbReference type="Gene3D" id="3.60.21.10">
    <property type="match status" value="1"/>
</dbReference>
<evidence type="ECO:0000259" key="1">
    <source>
        <dbReference type="Pfam" id="PF00149"/>
    </source>
</evidence>
<comment type="caution">
    <text evidence="2">The sequence shown here is derived from an EMBL/GenBank/DDBJ whole genome shotgun (WGS) entry which is preliminary data.</text>
</comment>
<dbReference type="PANTHER" id="PTHR30337">
    <property type="entry name" value="COMPONENT OF ATP-DEPENDENT DSDNA EXONUCLEASE"/>
    <property type="match status" value="1"/>
</dbReference>
<dbReference type="PANTHER" id="PTHR30337:SF0">
    <property type="entry name" value="NUCLEASE SBCCD SUBUNIT D"/>
    <property type="match status" value="1"/>
</dbReference>
<sequence length="446" mass="50574">MRLAIVSDTHLGFARGSSREGDAYLALKQALEGIASQNVDAIIHPGDLFDHKIPTQEVWNECFDLLSILQKGKNPGVKIIHQKRDNSSKEFFYQGIPLIAIAGTHEYRSKDLKNALQVLETGNFLICLHASHALIEKKKENGEIEKVAVHGMSGIPEKRALEALKMYHPQPVSGVHNLLVLHQSIKEFLPSKDDMVATIGLENLPNGFDLMLNGHLHWTSLTEWEGKRLLIPGSTIFTQMKNLEGKKPKGWYVYDTQTRELTMHHLPVQRKLFYHKLKFKDATPQKILKVCREVIEKDLVHAQHAHTMLPLYRLKVTGTLAKGFTQADVDLSPLLKEFESKAHFSPSKKFSTGTFAFRLDELRALHKSNVSISRMGIDLLEKNLQQTLMHSRMDVKRLFELLEDKENIEKVVQLLHAGEIVSREIMDNDSISSKGVEKLPVQSKLD</sequence>
<name>A0A8T4C794_9ARCH</name>
<reference evidence="2" key="1">
    <citation type="submission" date="2019-03" db="EMBL/GenBank/DDBJ databases">
        <title>Lake Tanganyika Metagenome-Assembled Genomes (MAGs).</title>
        <authorList>
            <person name="Tran P."/>
        </authorList>
    </citation>
    <scope>NUCLEOTIDE SEQUENCE</scope>
    <source>
        <strain evidence="2">M_DeepCast_50m_m2_156</strain>
    </source>
</reference>
<dbReference type="SUPFAM" id="SSF56300">
    <property type="entry name" value="Metallo-dependent phosphatases"/>
    <property type="match status" value="1"/>
</dbReference>
<protein>
    <recommendedName>
        <fullName evidence="1">Calcineurin-like phosphoesterase domain-containing protein</fullName>
    </recommendedName>
</protein>
<dbReference type="Proteomes" id="UP000774699">
    <property type="component" value="Unassembled WGS sequence"/>
</dbReference>